<dbReference type="OrthoDB" id="8907274at2759"/>
<dbReference type="GO" id="GO:0046839">
    <property type="term" value="P:phospholipid dephosphorylation"/>
    <property type="evidence" value="ECO:0007669"/>
    <property type="project" value="TreeGrafter"/>
</dbReference>
<keyword evidence="1" id="KW-1133">Transmembrane helix</keyword>
<evidence type="ECO:0008006" key="4">
    <source>
        <dbReference type="Google" id="ProtNLM"/>
    </source>
</evidence>
<dbReference type="Gene3D" id="1.20.144.10">
    <property type="entry name" value="Phosphatidic acid phosphatase type 2/haloperoxidase"/>
    <property type="match status" value="1"/>
</dbReference>
<dbReference type="GO" id="GO:0008195">
    <property type="term" value="F:phosphatidate phosphatase activity"/>
    <property type="evidence" value="ECO:0007669"/>
    <property type="project" value="TreeGrafter"/>
</dbReference>
<accession>A0A1B7NW49</accession>
<sequence>MDNLHQNNRSFSNKPLRARIIISYISDYVILIALVVGFYILDRIEPFHQPFAINNHSLYYPYAVHERVSIPFALALSGGIPLVVILIYTVVIDGLFSHNKPLSSSGKTRFMGPHTLKDRLWEFNCGFLGLFLAQASAFVITGALKNAVGKPRPDIIDRCNPKGVETLGPYKLVTYDMCDSKLSHDILKDGYRSFPSGT</sequence>
<evidence type="ECO:0000313" key="3">
    <source>
        <dbReference type="Proteomes" id="UP000091918"/>
    </source>
</evidence>
<protein>
    <recommendedName>
        <fullName evidence="4">Phosphatidic acid phosphatase type 2/haloperoxidase domain-containing protein</fullName>
    </recommendedName>
</protein>
<dbReference type="InterPro" id="IPR036938">
    <property type="entry name" value="PAP2/HPO_sf"/>
</dbReference>
<organism evidence="2 3">
    <name type="scientific">Emergomyces africanus</name>
    <dbReference type="NCBI Taxonomy" id="1955775"/>
    <lineage>
        <taxon>Eukaryota</taxon>
        <taxon>Fungi</taxon>
        <taxon>Dikarya</taxon>
        <taxon>Ascomycota</taxon>
        <taxon>Pezizomycotina</taxon>
        <taxon>Eurotiomycetes</taxon>
        <taxon>Eurotiomycetidae</taxon>
        <taxon>Onygenales</taxon>
        <taxon>Ajellomycetaceae</taxon>
        <taxon>Emergomyces</taxon>
    </lineage>
</organism>
<keyword evidence="1" id="KW-0812">Transmembrane</keyword>
<keyword evidence="3" id="KW-1185">Reference proteome</keyword>
<evidence type="ECO:0000256" key="1">
    <source>
        <dbReference type="SAM" id="Phobius"/>
    </source>
</evidence>
<dbReference type="AlphaFoldDB" id="A0A1B7NW49"/>
<dbReference type="SUPFAM" id="SSF48317">
    <property type="entry name" value="Acid phosphatase/Vanadium-dependent haloperoxidase"/>
    <property type="match status" value="1"/>
</dbReference>
<name>A0A1B7NW49_9EURO</name>
<feature type="transmembrane region" description="Helical" evidence="1">
    <location>
        <begin position="21"/>
        <end position="41"/>
    </location>
</feature>
<dbReference type="PANTHER" id="PTHR10165">
    <property type="entry name" value="LIPID PHOSPHATE PHOSPHATASE"/>
    <property type="match status" value="1"/>
</dbReference>
<dbReference type="STRING" id="1658172.A0A1B7NW49"/>
<feature type="transmembrane region" description="Helical" evidence="1">
    <location>
        <begin position="68"/>
        <end position="91"/>
    </location>
</feature>
<dbReference type="Proteomes" id="UP000091918">
    <property type="component" value="Unassembled WGS sequence"/>
</dbReference>
<keyword evidence="1" id="KW-0472">Membrane</keyword>
<dbReference type="GO" id="GO:0016020">
    <property type="term" value="C:membrane"/>
    <property type="evidence" value="ECO:0007669"/>
    <property type="project" value="TreeGrafter"/>
</dbReference>
<dbReference type="InterPro" id="IPR043216">
    <property type="entry name" value="PAP-like"/>
</dbReference>
<reference evidence="2 3" key="1">
    <citation type="submission" date="2015-07" db="EMBL/GenBank/DDBJ databases">
        <title>Emmonsia species relationships and genome sequence.</title>
        <authorList>
            <person name="Cuomo C.A."/>
            <person name="Schwartz I.S."/>
            <person name="Kenyon C."/>
            <person name="de Hoog G.S."/>
            <person name="Govender N.P."/>
            <person name="Botha A."/>
            <person name="Moreno L."/>
            <person name="de Vries M."/>
            <person name="Munoz J.F."/>
            <person name="Stielow J.B."/>
        </authorList>
    </citation>
    <scope>NUCLEOTIDE SEQUENCE [LARGE SCALE GENOMIC DNA]</scope>
    <source>
        <strain evidence="2 3">CBS 136260</strain>
    </source>
</reference>
<comment type="caution">
    <text evidence="2">The sequence shown here is derived from an EMBL/GenBank/DDBJ whole genome shotgun (WGS) entry which is preliminary data.</text>
</comment>
<dbReference type="PANTHER" id="PTHR10165:SF158">
    <property type="entry name" value="PAP2 DOMAIN PROTEIN (AFU_ORTHOLOGUE AFUA_4G08970)"/>
    <property type="match status" value="1"/>
</dbReference>
<evidence type="ECO:0000313" key="2">
    <source>
        <dbReference type="EMBL" id="OAX80996.1"/>
    </source>
</evidence>
<dbReference type="GO" id="GO:0006644">
    <property type="term" value="P:phospholipid metabolic process"/>
    <property type="evidence" value="ECO:0007669"/>
    <property type="project" value="InterPro"/>
</dbReference>
<dbReference type="EMBL" id="LGUA01000570">
    <property type="protein sequence ID" value="OAX80996.1"/>
    <property type="molecule type" value="Genomic_DNA"/>
</dbReference>
<proteinExistence type="predicted"/>
<gene>
    <name evidence="2" type="ORF">ACJ72_04660</name>
</gene>